<dbReference type="Pfam" id="PF01464">
    <property type="entry name" value="SLT"/>
    <property type="match status" value="1"/>
</dbReference>
<dbReference type="Proteomes" id="UP000075682">
    <property type="component" value="Unassembled WGS sequence"/>
</dbReference>
<dbReference type="SUPFAM" id="SSF53955">
    <property type="entry name" value="Lysozyme-like"/>
    <property type="match status" value="1"/>
</dbReference>
<dbReference type="CDD" id="cd13400">
    <property type="entry name" value="LT_IagB-like"/>
    <property type="match status" value="1"/>
</dbReference>
<reference evidence="8" key="3">
    <citation type="journal article" date="2019" name="Int. J. Syst. Evol. Microbiol.">
        <title>The Global Catalogue of Microorganisms (GCM) 10K type strain sequencing project: providing services to taxonomists for standard genome sequencing and annotation.</title>
        <authorList>
            <consortium name="The Broad Institute Genomics Platform"/>
            <consortium name="The Broad Institute Genome Sequencing Center for Infectious Disease"/>
            <person name="Wu L."/>
            <person name="Ma J."/>
        </authorList>
    </citation>
    <scope>NUCLEOTIDE SEQUENCE [LARGE SCALE GENOMIC DNA]</scope>
    <source>
        <strain evidence="8">NBRC 3250</strain>
    </source>
</reference>
<dbReference type="Proteomes" id="UP000075636">
    <property type="component" value="Unassembled WGS sequence"/>
</dbReference>
<dbReference type="EMBL" id="BSNW01000050">
    <property type="protein sequence ID" value="GLQ70246.1"/>
    <property type="molecule type" value="Genomic_DNA"/>
</dbReference>
<keyword evidence="8" id="KW-1185">Reference proteome</keyword>
<dbReference type="EMBL" id="LHZN01000129">
    <property type="protein sequence ID" value="KXV38079.1"/>
    <property type="molecule type" value="Genomic_DNA"/>
</dbReference>
<evidence type="ECO:0000256" key="1">
    <source>
        <dbReference type="ARBA" id="ARBA00009387"/>
    </source>
</evidence>
<dbReference type="RefSeq" id="WP_062029764.1">
    <property type="nucleotide sequence ID" value="NZ_BEWL01000002.1"/>
</dbReference>
<proteinExistence type="inferred from homology"/>
<accession>A0A149THW9</accession>
<evidence type="ECO:0000313" key="7">
    <source>
        <dbReference type="Proteomes" id="UP000075682"/>
    </source>
</evidence>
<evidence type="ECO:0000313" key="8">
    <source>
        <dbReference type="Proteomes" id="UP001156672"/>
    </source>
</evidence>
<name>A0A149THW9_9PROT</name>
<evidence type="ECO:0000313" key="6">
    <source>
        <dbReference type="Proteomes" id="UP000075636"/>
    </source>
</evidence>
<reference evidence="3" key="4">
    <citation type="submission" date="2023-01" db="EMBL/GenBank/DDBJ databases">
        <title>Draft genome sequence of Gluconobacter albidus strain NBRC 3250.</title>
        <authorList>
            <person name="Sun Q."/>
            <person name="Mori K."/>
        </authorList>
    </citation>
    <scope>NUCLEOTIDE SEQUENCE</scope>
    <source>
        <strain evidence="3">NBRC 3250</strain>
    </source>
</reference>
<reference evidence="3" key="1">
    <citation type="journal article" date="2014" name="Int. J. Syst. Evol. Microbiol.">
        <title>Complete genome of a new Firmicutes species belonging to the dominant human colonic microbiota ('Ruminococcus bicirculans') reveals two chromosomes and a selective capacity to utilize plant glucans.</title>
        <authorList>
            <consortium name="NISC Comparative Sequencing Program"/>
            <person name="Wegmann U."/>
            <person name="Louis P."/>
            <person name="Goesmann A."/>
            <person name="Henrissat B."/>
            <person name="Duncan S.H."/>
            <person name="Flint H.J."/>
        </authorList>
    </citation>
    <scope>NUCLEOTIDE SEQUENCE</scope>
    <source>
        <strain evidence="3">NBRC 3250</strain>
    </source>
</reference>
<dbReference type="AlphaFoldDB" id="A0A149THW9"/>
<gene>
    <name evidence="4" type="ORF">AD941_07690</name>
    <name evidence="5" type="ORF">AD945_10660</name>
    <name evidence="3" type="ORF">GCM10007866_26990</name>
</gene>
<comment type="caution">
    <text evidence="5">The sequence shown here is derived from an EMBL/GenBank/DDBJ whole genome shotgun (WGS) entry which is preliminary data.</text>
</comment>
<dbReference type="OrthoDB" id="9808681at2"/>
<evidence type="ECO:0000259" key="2">
    <source>
        <dbReference type="Pfam" id="PF01464"/>
    </source>
</evidence>
<dbReference type="InterPro" id="IPR008258">
    <property type="entry name" value="Transglycosylase_SLT_dom_1"/>
</dbReference>
<sequence>MPAPLLACMLAAAIRYDLPPRVLPAIWEVERGAIGLVHHNTNGSDDLGLMQINTQWVGLLSQITRMPATQTAARLVSDGCFNIAASALILRSYLNETHGDLLEAVGDYHSHTPQLNSAYQKRVLQQARRLFAAGNSPQE</sequence>
<dbReference type="Gene3D" id="1.10.530.10">
    <property type="match status" value="1"/>
</dbReference>
<feature type="domain" description="Transglycosylase SLT" evidence="2">
    <location>
        <begin position="8"/>
        <end position="118"/>
    </location>
</feature>
<dbReference type="Proteomes" id="UP001156672">
    <property type="component" value="Unassembled WGS sequence"/>
</dbReference>
<dbReference type="EMBL" id="LHZR01000109">
    <property type="protein sequence ID" value="KXV47479.1"/>
    <property type="molecule type" value="Genomic_DNA"/>
</dbReference>
<dbReference type="PATRIC" id="fig|318683.5.peg.1949"/>
<dbReference type="KEGG" id="gal:A0U94_10155"/>
<protein>
    <submittedName>
        <fullName evidence="5">Lytic transglycosylase</fullName>
    </submittedName>
</protein>
<evidence type="ECO:0000313" key="4">
    <source>
        <dbReference type="EMBL" id="KXV38079.1"/>
    </source>
</evidence>
<dbReference type="STRING" id="318683.A0U94_10155"/>
<evidence type="ECO:0000313" key="3">
    <source>
        <dbReference type="EMBL" id="GLQ70246.1"/>
    </source>
</evidence>
<comment type="similarity">
    <text evidence="1">Belongs to the virb1 family.</text>
</comment>
<organism evidence="5 6">
    <name type="scientific">Gluconobacter albidus</name>
    <dbReference type="NCBI Taxonomy" id="318683"/>
    <lineage>
        <taxon>Bacteria</taxon>
        <taxon>Pseudomonadati</taxon>
        <taxon>Pseudomonadota</taxon>
        <taxon>Alphaproteobacteria</taxon>
        <taxon>Acetobacterales</taxon>
        <taxon>Acetobacteraceae</taxon>
        <taxon>Gluconobacter</taxon>
    </lineage>
</organism>
<reference evidence="6 7" key="2">
    <citation type="submission" date="2015-06" db="EMBL/GenBank/DDBJ databases">
        <title>Improved classification and identification of acetic acid bacteria using matrix-assisted laser desorption/ionization time-of-flight mass spectrometry; Gluconobacter nephelii and Gluconobacter uchimurae are later heterotypic synonyms of Gluconobacter japonicus and Gluconobacter oxydans, respectively.</title>
        <authorList>
            <person name="Li L."/>
            <person name="Cleenwerck I."/>
            <person name="De Vuyst L."/>
            <person name="Vandamme P."/>
        </authorList>
    </citation>
    <scope>NUCLEOTIDE SEQUENCE [LARGE SCALE GENOMIC DNA]</scope>
    <source>
        <strain evidence="4 7">LMG 1356</strain>
        <strain evidence="5 6">LMG 1768</strain>
    </source>
</reference>
<evidence type="ECO:0000313" key="5">
    <source>
        <dbReference type="EMBL" id="KXV47479.1"/>
    </source>
</evidence>
<dbReference type="InterPro" id="IPR023346">
    <property type="entry name" value="Lysozyme-like_dom_sf"/>
</dbReference>